<comment type="caution">
    <text evidence="1">The sequence shown here is derived from an EMBL/GenBank/DDBJ whole genome shotgun (WGS) entry which is preliminary data.</text>
</comment>
<dbReference type="EMBL" id="JAMXMC010000012">
    <property type="protein sequence ID" value="MCO5978682.1"/>
    <property type="molecule type" value="Genomic_DNA"/>
</dbReference>
<accession>A0ABT1BT04</accession>
<dbReference type="Proteomes" id="UP001204851">
    <property type="component" value="Unassembled WGS sequence"/>
</dbReference>
<reference evidence="1 2" key="1">
    <citation type="submission" date="2022-06" db="EMBL/GenBank/DDBJ databases">
        <title>Ideonella sp. NS12-5 Genome sequencing and assembly.</title>
        <authorList>
            <person name="Jung Y."/>
        </authorList>
    </citation>
    <scope>NUCLEOTIDE SEQUENCE [LARGE SCALE GENOMIC DNA]</scope>
    <source>
        <strain evidence="1 2">NS12-5</strain>
    </source>
</reference>
<evidence type="ECO:0000313" key="2">
    <source>
        <dbReference type="Proteomes" id="UP001204851"/>
    </source>
</evidence>
<dbReference type="RefSeq" id="WP_252771451.1">
    <property type="nucleotide sequence ID" value="NZ_JAMXMC010000012.1"/>
</dbReference>
<evidence type="ECO:0000313" key="1">
    <source>
        <dbReference type="EMBL" id="MCO5978682.1"/>
    </source>
</evidence>
<protein>
    <recommendedName>
        <fullName evidence="3">DUF4367 domain-containing protein</fullName>
    </recommendedName>
</protein>
<sequence length="133" mass="13706">MAVLATACAASAGDLPLSPAQVEQVTGQTGLTTKPAKYDKLGTNFVNPHGATVITLKVGTSSLYETWKAQPAMNDQAPVQGVGEDAVASKKGRYVCFKKGSLGACVVGSIDFPGKPTLVSDEQLLQLAKLAAK</sequence>
<keyword evidence="2" id="KW-1185">Reference proteome</keyword>
<evidence type="ECO:0008006" key="3">
    <source>
        <dbReference type="Google" id="ProtNLM"/>
    </source>
</evidence>
<proteinExistence type="predicted"/>
<organism evidence="1 2">
    <name type="scientific">Ideonella oryzae</name>
    <dbReference type="NCBI Taxonomy" id="2937441"/>
    <lineage>
        <taxon>Bacteria</taxon>
        <taxon>Pseudomonadati</taxon>
        <taxon>Pseudomonadota</taxon>
        <taxon>Betaproteobacteria</taxon>
        <taxon>Burkholderiales</taxon>
        <taxon>Sphaerotilaceae</taxon>
        <taxon>Ideonella</taxon>
    </lineage>
</organism>
<name>A0ABT1BT04_9BURK</name>
<gene>
    <name evidence="1" type="ORF">M0L44_18455</name>
</gene>